<protein>
    <submittedName>
        <fullName evidence="2">Predicted P-loop ATPase</fullName>
    </submittedName>
</protein>
<accession>A0A173WY87</accession>
<proteinExistence type="predicted"/>
<dbReference type="EMBL" id="CYZK01000001">
    <property type="protein sequence ID" value="CUN43876.1"/>
    <property type="molecule type" value="Genomic_DNA"/>
</dbReference>
<dbReference type="AlphaFoldDB" id="A0A173WY87"/>
<evidence type="ECO:0000313" key="3">
    <source>
        <dbReference type="Proteomes" id="UP000095362"/>
    </source>
</evidence>
<dbReference type="RefSeq" id="WP_055214789.1">
    <property type="nucleotide sequence ID" value="NZ_CYZK01000001.1"/>
</dbReference>
<gene>
    <name evidence="2" type="ORF">ERS852481_00157</name>
</gene>
<dbReference type="Proteomes" id="UP000095362">
    <property type="component" value="Unassembled WGS sequence"/>
</dbReference>
<reference evidence="2 3" key="1">
    <citation type="submission" date="2015-09" db="EMBL/GenBank/DDBJ databases">
        <authorList>
            <consortium name="Pathogen Informatics"/>
        </authorList>
    </citation>
    <scope>NUCLEOTIDE SEQUENCE [LARGE SCALE GENOMIC DNA]</scope>
    <source>
        <strain evidence="2 3">2789STDY5834866</strain>
    </source>
</reference>
<name>A0A173WY87_9FIRM</name>
<organism evidence="2 3">
    <name type="scientific">Coprococcus comes</name>
    <dbReference type="NCBI Taxonomy" id="410072"/>
    <lineage>
        <taxon>Bacteria</taxon>
        <taxon>Bacillati</taxon>
        <taxon>Bacillota</taxon>
        <taxon>Clostridia</taxon>
        <taxon>Lachnospirales</taxon>
        <taxon>Lachnospiraceae</taxon>
        <taxon>Coprococcus</taxon>
    </lineage>
</organism>
<dbReference type="Pfam" id="PF07693">
    <property type="entry name" value="KAP_NTPase"/>
    <property type="match status" value="1"/>
</dbReference>
<dbReference type="InterPro" id="IPR011646">
    <property type="entry name" value="KAP_P-loop"/>
</dbReference>
<dbReference type="InterPro" id="IPR027417">
    <property type="entry name" value="P-loop_NTPase"/>
</dbReference>
<evidence type="ECO:0000313" key="2">
    <source>
        <dbReference type="EMBL" id="CUN43876.1"/>
    </source>
</evidence>
<sequence length="452" mass="53056">MKKYVQEATDENIWTSIKNNTFGRNKDIKDFIDGLELIDESACISLDAKWGDGKTFFVRQIEEVLKYVLANQRADEENPIEKLPSYEYLKDNEMMAKIDLKHSYLPIYYNAWMYDNHSDPLMSLLLVMTKTCRGVYDTKIDSEKISKKLVEALATLPISLGEFKANPFTAIEKLQGKSMDILSLVQTEEEIRERVKGIFNDIIVERAQKLVIFIDELDRCRPSFAIEMLERIKHYFDDERVIFVVSLNKEQLIHTITNYYGSGFDATRYLNKFFDVNINLPAMDKYQKQTLEFSEQQTEGKFWLYKLAEELSDYYHLSLRDKLIYKSRIEAVPATTGTYTSLESYFVLLFVASIILLDIIDIQEKKKFLEGKSEFVTNVLPELKIYKRFINRLIGDGSRTVEEEQFKSNCEEVVKVYKYAFETESDEYYERFEIGRELKQKCIVACNGNRYH</sequence>
<evidence type="ECO:0000259" key="1">
    <source>
        <dbReference type="Pfam" id="PF07693"/>
    </source>
</evidence>
<dbReference type="Gene3D" id="3.40.50.300">
    <property type="entry name" value="P-loop containing nucleotide triphosphate hydrolases"/>
    <property type="match status" value="1"/>
</dbReference>
<feature type="domain" description="KAP NTPase" evidence="1">
    <location>
        <begin position="35"/>
        <end position="290"/>
    </location>
</feature>
<dbReference type="SUPFAM" id="SSF52540">
    <property type="entry name" value="P-loop containing nucleoside triphosphate hydrolases"/>
    <property type="match status" value="1"/>
</dbReference>